<dbReference type="EMBL" id="MN740007">
    <property type="protein sequence ID" value="QHT83305.1"/>
    <property type="molecule type" value="Genomic_DNA"/>
</dbReference>
<accession>A0A6C0HT45</accession>
<evidence type="ECO:0000313" key="1">
    <source>
        <dbReference type="EMBL" id="QHT83305.1"/>
    </source>
</evidence>
<organism evidence="1">
    <name type="scientific">viral metagenome</name>
    <dbReference type="NCBI Taxonomy" id="1070528"/>
    <lineage>
        <taxon>unclassified sequences</taxon>
        <taxon>metagenomes</taxon>
        <taxon>organismal metagenomes</taxon>
    </lineage>
</organism>
<proteinExistence type="predicted"/>
<sequence length="166" mass="19131">MEKRLSQKIEEFMASMKASIVQEVTCSNVEENEKLAICKFINGYDNFCVEKSDFQKRKRSQNTVAPFLRCLSKRSDGEQCSRRKKEGCDFCGTHSKGSPHGNFVQDNVIMKKVEVWAQEIGGIIYYIDNEMNVYKTEDIINNKTNPSIVAKYQKNGEIYSILDFEL</sequence>
<reference evidence="1" key="1">
    <citation type="journal article" date="2020" name="Nature">
        <title>Giant virus diversity and host interactions through global metagenomics.</title>
        <authorList>
            <person name="Schulz F."/>
            <person name="Roux S."/>
            <person name="Paez-Espino D."/>
            <person name="Jungbluth S."/>
            <person name="Walsh D.A."/>
            <person name="Denef V.J."/>
            <person name="McMahon K.D."/>
            <person name="Konstantinidis K.T."/>
            <person name="Eloe-Fadrosh E.A."/>
            <person name="Kyrpides N.C."/>
            <person name="Woyke T."/>
        </authorList>
    </citation>
    <scope>NUCLEOTIDE SEQUENCE</scope>
    <source>
        <strain evidence="1">GVMAG-M-3300023184-167</strain>
    </source>
</reference>
<name>A0A6C0HT45_9ZZZZ</name>
<dbReference type="AlphaFoldDB" id="A0A6C0HT45"/>
<protein>
    <submittedName>
        <fullName evidence="1">Uncharacterized protein</fullName>
    </submittedName>
</protein>